<keyword evidence="4" id="KW-0812">Transmembrane</keyword>
<feature type="region of interest" description="Disordered" evidence="11">
    <location>
        <begin position="490"/>
        <end position="511"/>
    </location>
</feature>
<proteinExistence type="predicted"/>
<feature type="region of interest" description="Disordered" evidence="11">
    <location>
        <begin position="699"/>
        <end position="724"/>
    </location>
</feature>
<evidence type="ECO:0000256" key="11">
    <source>
        <dbReference type="SAM" id="MobiDB-lite"/>
    </source>
</evidence>
<dbReference type="InterPro" id="IPR003148">
    <property type="entry name" value="RCK_N"/>
</dbReference>
<evidence type="ECO:0000256" key="6">
    <source>
        <dbReference type="ARBA" id="ARBA00022958"/>
    </source>
</evidence>
<evidence type="ECO:0000256" key="4">
    <source>
        <dbReference type="ARBA" id="ARBA00022692"/>
    </source>
</evidence>
<dbReference type="InterPro" id="IPR003929">
    <property type="entry name" value="K_chnl_BK_asu"/>
</dbReference>
<keyword evidence="9" id="KW-0472">Membrane</keyword>
<gene>
    <name evidence="14" type="ORF">M0813_01764</name>
</gene>
<evidence type="ECO:0000256" key="5">
    <source>
        <dbReference type="ARBA" id="ARBA00022826"/>
    </source>
</evidence>
<dbReference type="PANTHER" id="PTHR10027:SF10">
    <property type="entry name" value="SLOWPOKE 2, ISOFORM D"/>
    <property type="match status" value="1"/>
</dbReference>
<feature type="compositionally biased region" description="Low complexity" evidence="11">
    <location>
        <begin position="360"/>
        <end position="402"/>
    </location>
</feature>
<keyword evidence="10 14" id="KW-0407">Ion channel</keyword>
<evidence type="ECO:0000313" key="15">
    <source>
        <dbReference type="Proteomes" id="UP001150062"/>
    </source>
</evidence>
<dbReference type="InterPro" id="IPR047871">
    <property type="entry name" value="K_chnl_Slo-like"/>
</dbReference>
<accession>A0ABQ8YXK0</accession>
<evidence type="ECO:0000256" key="10">
    <source>
        <dbReference type="ARBA" id="ARBA00023303"/>
    </source>
</evidence>
<evidence type="ECO:0000256" key="1">
    <source>
        <dbReference type="ARBA" id="ARBA00004141"/>
    </source>
</evidence>
<organism evidence="14 15">
    <name type="scientific">Anaeramoeba flamelloides</name>
    <dbReference type="NCBI Taxonomy" id="1746091"/>
    <lineage>
        <taxon>Eukaryota</taxon>
        <taxon>Metamonada</taxon>
        <taxon>Anaeramoebidae</taxon>
        <taxon>Anaeramoeba</taxon>
    </lineage>
</organism>
<dbReference type="Gene3D" id="3.40.50.720">
    <property type="entry name" value="NAD(P)-binding Rossmann-like Domain"/>
    <property type="match status" value="1"/>
</dbReference>
<feature type="compositionally biased region" description="Polar residues" evidence="11">
    <location>
        <begin position="705"/>
        <end position="716"/>
    </location>
</feature>
<keyword evidence="8" id="KW-0406">Ion transport</keyword>
<dbReference type="PANTHER" id="PTHR10027">
    <property type="entry name" value="CALCIUM-ACTIVATED POTASSIUM CHANNEL ALPHA CHAIN"/>
    <property type="match status" value="1"/>
</dbReference>
<reference evidence="14" key="1">
    <citation type="submission" date="2022-08" db="EMBL/GenBank/DDBJ databases">
        <title>Novel sulfate-reducing endosymbionts in the free-living metamonad Anaeramoeba.</title>
        <authorList>
            <person name="Jerlstrom-Hultqvist J."/>
            <person name="Cepicka I."/>
            <person name="Gallot-Lavallee L."/>
            <person name="Salas-Leiva D."/>
            <person name="Curtis B.A."/>
            <person name="Zahonova K."/>
            <person name="Pipaliya S."/>
            <person name="Dacks J."/>
            <person name="Roger A.J."/>
        </authorList>
    </citation>
    <scope>NUCLEOTIDE SEQUENCE</scope>
    <source>
        <strain evidence="14">Schooner1</strain>
    </source>
</reference>
<dbReference type="Pfam" id="PF22614">
    <property type="entry name" value="Slo-like_RCK"/>
    <property type="match status" value="1"/>
</dbReference>
<keyword evidence="7" id="KW-1133">Transmembrane helix</keyword>
<evidence type="ECO:0000259" key="12">
    <source>
        <dbReference type="Pfam" id="PF03493"/>
    </source>
</evidence>
<keyword evidence="5" id="KW-0631">Potassium channel</keyword>
<evidence type="ECO:0000256" key="9">
    <source>
        <dbReference type="ARBA" id="ARBA00023136"/>
    </source>
</evidence>
<keyword evidence="3" id="KW-0633">Potassium transport</keyword>
<feature type="region of interest" description="Disordered" evidence="11">
    <location>
        <begin position="345"/>
        <end position="409"/>
    </location>
</feature>
<keyword evidence="2" id="KW-0813">Transport</keyword>
<comment type="caution">
    <text evidence="14">The sequence shown here is derived from an EMBL/GenBank/DDBJ whole genome shotgun (WGS) entry which is preliminary data.</text>
</comment>
<evidence type="ECO:0000256" key="3">
    <source>
        <dbReference type="ARBA" id="ARBA00022538"/>
    </source>
</evidence>
<dbReference type="Pfam" id="PF03493">
    <property type="entry name" value="BK_channel_a"/>
    <property type="match status" value="1"/>
</dbReference>
<feature type="domain" description="Calcium-activated potassium channel BK alpha subunit" evidence="12">
    <location>
        <begin position="114"/>
        <end position="201"/>
    </location>
</feature>
<dbReference type="Proteomes" id="UP001150062">
    <property type="component" value="Unassembled WGS sequence"/>
</dbReference>
<evidence type="ECO:0000256" key="2">
    <source>
        <dbReference type="ARBA" id="ARBA00022448"/>
    </source>
</evidence>
<keyword evidence="6" id="KW-0630">Potassium</keyword>
<name>A0ABQ8YXK0_9EUKA</name>
<keyword evidence="15" id="KW-1185">Reference proteome</keyword>
<protein>
    <submittedName>
        <fullName evidence="14">Calcium-activated potassium channel alpha chain</fullName>
    </submittedName>
</protein>
<evidence type="ECO:0000259" key="13">
    <source>
        <dbReference type="Pfam" id="PF22614"/>
    </source>
</evidence>
<feature type="domain" description="RCK N-terminal" evidence="13">
    <location>
        <begin position="9"/>
        <end position="94"/>
    </location>
</feature>
<evidence type="ECO:0000313" key="14">
    <source>
        <dbReference type="EMBL" id="KAJ6249164.1"/>
    </source>
</evidence>
<feature type="compositionally biased region" description="Basic and acidic residues" evidence="11">
    <location>
        <begin position="345"/>
        <end position="354"/>
    </location>
</feature>
<comment type="subcellular location">
    <subcellularLocation>
        <location evidence="1">Membrane</location>
        <topology evidence="1">Multi-pass membrane protein</topology>
    </subcellularLocation>
</comment>
<evidence type="ECO:0000256" key="7">
    <source>
        <dbReference type="ARBA" id="ARBA00022989"/>
    </source>
</evidence>
<sequence length="861" mass="100792">MENHEEPLNLTILTTKKLSNEVQQILGHPFFDRSCKLLKGSSIISSDLSRISIKTACACFILSDKYNLNPIVHDSANVMRTLSIKNSCPNIRTYAQIMTSKQKKNLRHINIEGLIGIKKMKMKMITLNCFYPGTSTLITNLVQEFGDLEKQDSNKKWEYEYFEGLTQTIFTVVLPHVFNNKTFTETAEIIFSHLSIILFAIVVKDQKTGKKNCVLNPSDSYFVKTGDIAYVITNSLEKARKISNFTFSDTTQSQDLIEKEIILTKTLTFSQFKKNYIDPLLLSNKYSIFTKNKISKTNYNNNDVELHYLTSIKKENESTQELINKSEDDLSGSIDLNEEIFLEKEEKEKAKESETGSDFGSNSDSGSRSRSRSVSGSGSRSVSGSRSGSELESESDLQSNSEMEQEYLNEDENQLLEEESSLYDLLNLYDRKRNIIRFEKIKGQLSFDAKSISCKPRKDIEKNNGNYLFDNNKIENEFKKFRKLQEKIMHGNENEKNDDNEHVQNKSEKSDFSYTDTNEYIKKNSILKKMKALKIKSCENLKNHLILIGELEDLKYFLISYRKKELILYLQNQKIKNLNLKNFRPKKIVYATKTPLTKKQYLYFNKTYCGLYNVYFFYSSPYYLENWKFLNFENAKHILLLPNRYTEIFQKDSSSFKHEFYRDSDLLFLTRNLLQFKKCPTLTVEIIHPTNFKLLKPQKKAPQRENYQQVLRQSNDQQEESQKEQHTEFSQFFSNFRSNHIYASGQIFTEQFFDALFMHIYFKPDLFHIIKKLTNSIHSLQVNSLNRSQLFRKKISKRFYNKRFDYLFNHLLEKEHNLVIGLLRSPNVKKLGNTSPYIYTNPEPYTIILKGDYAFILGTIH</sequence>
<dbReference type="EMBL" id="JAOAOG010000102">
    <property type="protein sequence ID" value="KAJ6249164.1"/>
    <property type="molecule type" value="Genomic_DNA"/>
</dbReference>
<evidence type="ECO:0000256" key="8">
    <source>
        <dbReference type="ARBA" id="ARBA00023065"/>
    </source>
</evidence>
<dbReference type="GO" id="GO:0034220">
    <property type="term" value="P:monoatomic ion transmembrane transport"/>
    <property type="evidence" value="ECO:0007669"/>
    <property type="project" value="UniProtKB-KW"/>
</dbReference>